<dbReference type="PANTHER" id="PTHR30537:SF3">
    <property type="entry name" value="TRANSCRIPTIONAL REGULATORY PROTEIN"/>
    <property type="match status" value="1"/>
</dbReference>
<name>A0A917ECU6_9HYPH</name>
<keyword evidence="3" id="KW-0238">DNA-binding</keyword>
<proteinExistence type="inferred from homology"/>
<dbReference type="Proteomes" id="UP000644699">
    <property type="component" value="Unassembled WGS sequence"/>
</dbReference>
<evidence type="ECO:0000256" key="5">
    <source>
        <dbReference type="SAM" id="MobiDB-lite"/>
    </source>
</evidence>
<dbReference type="GO" id="GO:0043565">
    <property type="term" value="F:sequence-specific DNA binding"/>
    <property type="evidence" value="ECO:0007669"/>
    <property type="project" value="TreeGrafter"/>
</dbReference>
<dbReference type="GO" id="GO:0003700">
    <property type="term" value="F:DNA-binding transcription factor activity"/>
    <property type="evidence" value="ECO:0007669"/>
    <property type="project" value="InterPro"/>
</dbReference>
<keyword evidence="4" id="KW-0804">Transcription</keyword>
<dbReference type="EMBL" id="BMIQ01000012">
    <property type="protein sequence ID" value="GGE23118.1"/>
    <property type="molecule type" value="Genomic_DNA"/>
</dbReference>
<comment type="caution">
    <text evidence="7">The sequence shown here is derived from an EMBL/GenBank/DDBJ whole genome shotgun (WGS) entry which is preliminary data.</text>
</comment>
<dbReference type="InterPro" id="IPR036390">
    <property type="entry name" value="WH_DNA-bd_sf"/>
</dbReference>
<dbReference type="Gene3D" id="3.40.190.290">
    <property type="match status" value="1"/>
</dbReference>
<dbReference type="InterPro" id="IPR005119">
    <property type="entry name" value="LysR_subst-bd"/>
</dbReference>
<dbReference type="RefSeq" id="WP_188913100.1">
    <property type="nucleotide sequence ID" value="NZ_BMIQ01000012.1"/>
</dbReference>
<organism evidence="7 8">
    <name type="scientific">Aureimonas endophytica</name>
    <dbReference type="NCBI Taxonomy" id="2027858"/>
    <lineage>
        <taxon>Bacteria</taxon>
        <taxon>Pseudomonadati</taxon>
        <taxon>Pseudomonadota</taxon>
        <taxon>Alphaproteobacteria</taxon>
        <taxon>Hyphomicrobiales</taxon>
        <taxon>Aurantimonadaceae</taxon>
        <taxon>Aureimonas</taxon>
    </lineage>
</organism>
<dbReference type="AlphaFoldDB" id="A0A917ECU6"/>
<dbReference type="Pfam" id="PF00126">
    <property type="entry name" value="HTH_1"/>
    <property type="match status" value="1"/>
</dbReference>
<evidence type="ECO:0000313" key="8">
    <source>
        <dbReference type="Proteomes" id="UP000644699"/>
    </source>
</evidence>
<dbReference type="InterPro" id="IPR058163">
    <property type="entry name" value="LysR-type_TF_proteobact-type"/>
</dbReference>
<dbReference type="GO" id="GO:0006351">
    <property type="term" value="P:DNA-templated transcription"/>
    <property type="evidence" value="ECO:0007669"/>
    <property type="project" value="TreeGrafter"/>
</dbReference>
<evidence type="ECO:0000256" key="3">
    <source>
        <dbReference type="ARBA" id="ARBA00023125"/>
    </source>
</evidence>
<keyword evidence="2" id="KW-0805">Transcription regulation</keyword>
<feature type="region of interest" description="Disordered" evidence="5">
    <location>
        <begin position="337"/>
        <end position="360"/>
    </location>
</feature>
<keyword evidence="8" id="KW-1185">Reference proteome</keyword>
<dbReference type="InterPro" id="IPR000847">
    <property type="entry name" value="LysR_HTH_N"/>
</dbReference>
<accession>A0A917ECU6</accession>
<dbReference type="PANTHER" id="PTHR30537">
    <property type="entry name" value="HTH-TYPE TRANSCRIPTIONAL REGULATOR"/>
    <property type="match status" value="1"/>
</dbReference>
<evidence type="ECO:0000313" key="7">
    <source>
        <dbReference type="EMBL" id="GGE23118.1"/>
    </source>
</evidence>
<dbReference type="PROSITE" id="PS50931">
    <property type="entry name" value="HTH_LYSR"/>
    <property type="match status" value="1"/>
</dbReference>
<gene>
    <name evidence="7" type="ORF">GCM10011390_48180</name>
</gene>
<dbReference type="Pfam" id="PF03466">
    <property type="entry name" value="LysR_substrate"/>
    <property type="match status" value="1"/>
</dbReference>
<reference evidence="7" key="2">
    <citation type="submission" date="2020-09" db="EMBL/GenBank/DDBJ databases">
        <authorList>
            <person name="Sun Q."/>
            <person name="Zhou Y."/>
        </authorList>
    </citation>
    <scope>NUCLEOTIDE SEQUENCE</scope>
    <source>
        <strain evidence="7">CGMCC 1.15367</strain>
    </source>
</reference>
<evidence type="ECO:0000256" key="1">
    <source>
        <dbReference type="ARBA" id="ARBA00009437"/>
    </source>
</evidence>
<dbReference type="SUPFAM" id="SSF46785">
    <property type="entry name" value="Winged helix' DNA-binding domain"/>
    <property type="match status" value="1"/>
</dbReference>
<dbReference type="InterPro" id="IPR036388">
    <property type="entry name" value="WH-like_DNA-bd_sf"/>
</dbReference>
<sequence length="360" mass="39730">MEHLPQNVDWDGIRVFLAVAERRSFRQAALDLGQSVNTLRNSVERLEDLLGFRLFYRNANGVNLTAEGRRLAGSARSVEQSMSDLWRVAQSAANTMAGSVHLAVTEGLGTFWLLPQLVDFLSDEGRDIQLTLQCALRSVDVLRLEADISIQVTEPTAPDLIKRRLGHAHLALFAGRSYAERHGLPATLADLAGHKIIAQEMEQFSSGDLGAIFTPEVAHRMIRLRTNFASAHYWAIAKGAGLGLLPNYAMAIGGDVVPVDLALGGSVEIWLAVHPEVIKTARHRAVVDWLVESFSPQRFPWFGRTPLHPREIVELLAASPALKTYFQGFTPSRPQFLLEGRADRQPDPDEASIPADPPRD</sequence>
<comment type="similarity">
    <text evidence="1">Belongs to the LysR transcriptional regulatory family.</text>
</comment>
<feature type="domain" description="HTH lysR-type" evidence="6">
    <location>
        <begin position="8"/>
        <end position="65"/>
    </location>
</feature>
<evidence type="ECO:0000256" key="2">
    <source>
        <dbReference type="ARBA" id="ARBA00023015"/>
    </source>
</evidence>
<dbReference type="Gene3D" id="1.10.10.10">
    <property type="entry name" value="Winged helix-like DNA-binding domain superfamily/Winged helix DNA-binding domain"/>
    <property type="match status" value="1"/>
</dbReference>
<reference evidence="7" key="1">
    <citation type="journal article" date="2014" name="Int. J. Syst. Evol. Microbiol.">
        <title>Complete genome sequence of Corynebacterium casei LMG S-19264T (=DSM 44701T), isolated from a smear-ripened cheese.</title>
        <authorList>
            <consortium name="US DOE Joint Genome Institute (JGI-PGF)"/>
            <person name="Walter F."/>
            <person name="Albersmeier A."/>
            <person name="Kalinowski J."/>
            <person name="Ruckert C."/>
        </authorList>
    </citation>
    <scope>NUCLEOTIDE SEQUENCE</scope>
    <source>
        <strain evidence="7">CGMCC 1.15367</strain>
    </source>
</reference>
<dbReference type="SUPFAM" id="SSF53850">
    <property type="entry name" value="Periplasmic binding protein-like II"/>
    <property type="match status" value="1"/>
</dbReference>
<protein>
    <submittedName>
        <fullName evidence="7">Transcriptional regulator</fullName>
    </submittedName>
</protein>
<evidence type="ECO:0000256" key="4">
    <source>
        <dbReference type="ARBA" id="ARBA00023163"/>
    </source>
</evidence>
<evidence type="ECO:0000259" key="6">
    <source>
        <dbReference type="PROSITE" id="PS50931"/>
    </source>
</evidence>